<evidence type="ECO:0000256" key="5">
    <source>
        <dbReference type="ARBA" id="ARBA00022617"/>
    </source>
</evidence>
<evidence type="ECO:0000256" key="14">
    <source>
        <dbReference type="SAM" id="SignalP"/>
    </source>
</evidence>
<keyword evidence="16" id="KW-1185">Reference proteome</keyword>
<evidence type="ECO:0000256" key="10">
    <source>
        <dbReference type="ARBA" id="ARBA00023004"/>
    </source>
</evidence>
<evidence type="ECO:0000256" key="6">
    <source>
        <dbReference type="ARBA" id="ARBA00022692"/>
    </source>
</evidence>
<keyword evidence="7 13" id="KW-0479">Metal-binding</keyword>
<dbReference type="CDD" id="cd11065">
    <property type="entry name" value="CYP64-like"/>
    <property type="match status" value="1"/>
</dbReference>
<accession>A0ABP1DFL7</accession>
<dbReference type="Proteomes" id="UP001497453">
    <property type="component" value="Chromosome 4"/>
</dbReference>
<evidence type="ECO:0000256" key="2">
    <source>
        <dbReference type="ARBA" id="ARBA00004370"/>
    </source>
</evidence>
<evidence type="ECO:0000256" key="4">
    <source>
        <dbReference type="ARBA" id="ARBA00010617"/>
    </source>
</evidence>
<name>A0ABP1DFL7_9APHY</name>
<dbReference type="PRINTS" id="PR00385">
    <property type="entry name" value="P450"/>
</dbReference>
<evidence type="ECO:0000256" key="12">
    <source>
        <dbReference type="ARBA" id="ARBA00023136"/>
    </source>
</evidence>
<keyword evidence="11 13" id="KW-0503">Monooxygenase</keyword>
<keyword evidence="12" id="KW-0472">Membrane</keyword>
<dbReference type="InterPro" id="IPR002401">
    <property type="entry name" value="Cyt_P450_E_grp-I"/>
</dbReference>
<feature type="signal peptide" evidence="14">
    <location>
        <begin position="1"/>
        <end position="26"/>
    </location>
</feature>
<reference evidence="16" key="1">
    <citation type="submission" date="2024-04" db="EMBL/GenBank/DDBJ databases">
        <authorList>
            <person name="Shaw F."/>
            <person name="Minotto A."/>
        </authorList>
    </citation>
    <scope>NUCLEOTIDE SEQUENCE [LARGE SCALE GENOMIC DNA]</scope>
</reference>
<sequence length="527" mass="59697">MPSTLVLGSALFLVAWVIIRLSKLGSREPSLPPGPPTIPLLGNMLDFPKSRVHLKFTEWARQYGDLFSLKIGNSTIVVVSSAKMLRECMDSRGATMSDRPHVYVAELVNGGLDMPWSHYGPTWRNLRRASHDMLTKSACDKHLPIQRAEATQLMADFLDTPDRFYTHIFRYSASVILSVVFGVHCASFEGSFIEEFHKSQRNWDNLLRPGASPPVEVFPILKYIPRRYAPWKDKCDLVRQGQTAVWRGLLTECIERMNNGKRNEAFLEYVIDHKEKYNLDETLIGYLGFALIEAGVDTTSIFLQFFVQLMSLHPDVRQRAQKEIDDVVGSNRTPTMDDLEHLPFVKAIINEVNRYRPFAPTGVPHASTADEHVGQYVVPKGATVFMNMWGIFRDEEVFENPEEFNPDRYMKSKFGTKPGADTTGFREDIIFGSGRRICPGMHLASNSIALNVMNLLWAFDFNHAKDPLNGQPIPIDPNAFSDGIVLSPEPFKCDIRPRSQAKAELIRKELTDAKSVFEQFEPAKSKV</sequence>
<dbReference type="InterPro" id="IPR001128">
    <property type="entry name" value="Cyt_P450"/>
</dbReference>
<evidence type="ECO:0000313" key="16">
    <source>
        <dbReference type="Proteomes" id="UP001497453"/>
    </source>
</evidence>
<keyword evidence="10 13" id="KW-0408">Iron</keyword>
<keyword evidence="5 13" id="KW-0349">Heme</keyword>
<dbReference type="SUPFAM" id="SSF48264">
    <property type="entry name" value="Cytochrome P450"/>
    <property type="match status" value="1"/>
</dbReference>
<keyword evidence="8" id="KW-1133">Transmembrane helix</keyword>
<keyword evidence="9 13" id="KW-0560">Oxidoreductase</keyword>
<evidence type="ECO:0008006" key="17">
    <source>
        <dbReference type="Google" id="ProtNLM"/>
    </source>
</evidence>
<evidence type="ECO:0000256" key="9">
    <source>
        <dbReference type="ARBA" id="ARBA00023002"/>
    </source>
</evidence>
<feature type="chain" id="PRO_5046890754" description="Cytochrome P450" evidence="14">
    <location>
        <begin position="27"/>
        <end position="527"/>
    </location>
</feature>
<dbReference type="Pfam" id="PF00067">
    <property type="entry name" value="p450"/>
    <property type="match status" value="1"/>
</dbReference>
<protein>
    <recommendedName>
        <fullName evidence="17">Cytochrome P450</fullName>
    </recommendedName>
</protein>
<dbReference type="InterPro" id="IPR017972">
    <property type="entry name" value="Cyt_P450_CS"/>
</dbReference>
<dbReference type="InterPro" id="IPR050364">
    <property type="entry name" value="Cytochrome_P450_fung"/>
</dbReference>
<evidence type="ECO:0000256" key="8">
    <source>
        <dbReference type="ARBA" id="ARBA00022989"/>
    </source>
</evidence>
<proteinExistence type="inferred from homology"/>
<organism evidence="15 16">
    <name type="scientific">Somion occarium</name>
    <dbReference type="NCBI Taxonomy" id="3059160"/>
    <lineage>
        <taxon>Eukaryota</taxon>
        <taxon>Fungi</taxon>
        <taxon>Dikarya</taxon>
        <taxon>Basidiomycota</taxon>
        <taxon>Agaricomycotina</taxon>
        <taxon>Agaricomycetes</taxon>
        <taxon>Polyporales</taxon>
        <taxon>Cerrenaceae</taxon>
        <taxon>Somion</taxon>
    </lineage>
</organism>
<evidence type="ECO:0000256" key="1">
    <source>
        <dbReference type="ARBA" id="ARBA00001971"/>
    </source>
</evidence>
<comment type="pathway">
    <text evidence="3">Secondary metabolite biosynthesis.</text>
</comment>
<evidence type="ECO:0000256" key="3">
    <source>
        <dbReference type="ARBA" id="ARBA00005179"/>
    </source>
</evidence>
<gene>
    <name evidence="15" type="ORF">GFSPODELE1_LOCUS5974</name>
</gene>
<dbReference type="PRINTS" id="PR00463">
    <property type="entry name" value="EP450I"/>
</dbReference>
<dbReference type="PANTHER" id="PTHR46300:SF2">
    <property type="entry name" value="CYTOCHROME P450 MONOOXYGENASE ALNH-RELATED"/>
    <property type="match status" value="1"/>
</dbReference>
<comment type="similarity">
    <text evidence="4 13">Belongs to the cytochrome P450 family.</text>
</comment>
<evidence type="ECO:0000256" key="7">
    <source>
        <dbReference type="ARBA" id="ARBA00022723"/>
    </source>
</evidence>
<dbReference type="PROSITE" id="PS00086">
    <property type="entry name" value="CYTOCHROME_P450"/>
    <property type="match status" value="1"/>
</dbReference>
<dbReference type="EMBL" id="OZ037947">
    <property type="protein sequence ID" value="CAL1706645.1"/>
    <property type="molecule type" value="Genomic_DNA"/>
</dbReference>
<evidence type="ECO:0000256" key="11">
    <source>
        <dbReference type="ARBA" id="ARBA00023033"/>
    </source>
</evidence>
<keyword evidence="6" id="KW-0812">Transmembrane</keyword>
<evidence type="ECO:0000256" key="13">
    <source>
        <dbReference type="RuleBase" id="RU000461"/>
    </source>
</evidence>
<keyword evidence="14" id="KW-0732">Signal</keyword>
<dbReference type="InterPro" id="IPR036396">
    <property type="entry name" value="Cyt_P450_sf"/>
</dbReference>
<comment type="subcellular location">
    <subcellularLocation>
        <location evidence="2">Membrane</location>
    </subcellularLocation>
</comment>
<comment type="cofactor">
    <cofactor evidence="1">
        <name>heme</name>
        <dbReference type="ChEBI" id="CHEBI:30413"/>
    </cofactor>
</comment>
<dbReference type="PANTHER" id="PTHR46300">
    <property type="entry name" value="P450, PUTATIVE (EUROFUNG)-RELATED-RELATED"/>
    <property type="match status" value="1"/>
</dbReference>
<dbReference type="Gene3D" id="1.10.630.10">
    <property type="entry name" value="Cytochrome P450"/>
    <property type="match status" value="1"/>
</dbReference>
<evidence type="ECO:0000313" key="15">
    <source>
        <dbReference type="EMBL" id="CAL1706645.1"/>
    </source>
</evidence>